<keyword evidence="6" id="KW-1133">Transmembrane helix</keyword>
<dbReference type="VEuPathDB" id="FungiDB:H257_02132"/>
<keyword evidence="7" id="KW-0406">Ion transport</keyword>
<evidence type="ECO:0000313" key="10">
    <source>
        <dbReference type="Proteomes" id="UP000266196"/>
    </source>
</evidence>
<organism evidence="9 10">
    <name type="scientific">Aphanomyces astaci</name>
    <name type="common">Crayfish plague agent</name>
    <dbReference type="NCBI Taxonomy" id="112090"/>
    <lineage>
        <taxon>Eukaryota</taxon>
        <taxon>Sar</taxon>
        <taxon>Stramenopiles</taxon>
        <taxon>Oomycota</taxon>
        <taxon>Saprolegniomycetes</taxon>
        <taxon>Saprolegniales</taxon>
        <taxon>Verrucalvaceae</taxon>
        <taxon>Aphanomyces</taxon>
    </lineage>
</organism>
<dbReference type="AlphaFoldDB" id="A0A397EGF2"/>
<keyword evidence="5" id="KW-0809">Transit peptide</keyword>
<gene>
    <name evidence="9" type="ORF">DYB31_014317</name>
</gene>
<evidence type="ECO:0000313" key="9">
    <source>
        <dbReference type="EMBL" id="RHY79686.1"/>
    </source>
</evidence>
<name>A0A397EGF2_APHAT</name>
<evidence type="ECO:0000256" key="1">
    <source>
        <dbReference type="ARBA" id="ARBA00004141"/>
    </source>
</evidence>
<evidence type="ECO:0000256" key="2">
    <source>
        <dbReference type="ARBA" id="ARBA00022448"/>
    </source>
</evidence>
<evidence type="ECO:0000256" key="3">
    <source>
        <dbReference type="ARBA" id="ARBA00022692"/>
    </source>
</evidence>
<protein>
    <recommendedName>
        <fullName evidence="11">Magnesium transporter</fullName>
    </recommendedName>
</protein>
<dbReference type="PANTHER" id="PTHR13890">
    <property type="entry name" value="RNA SPLICING PROTEIN MRS2, MITOCHONDRIAL"/>
    <property type="match status" value="1"/>
</dbReference>
<evidence type="ECO:0008006" key="11">
    <source>
        <dbReference type="Google" id="ProtNLM"/>
    </source>
</evidence>
<keyword evidence="8" id="KW-0472">Membrane</keyword>
<proteinExistence type="predicted"/>
<evidence type="ECO:0000256" key="8">
    <source>
        <dbReference type="ARBA" id="ARBA00023136"/>
    </source>
</evidence>
<dbReference type="GO" id="GO:0016020">
    <property type="term" value="C:membrane"/>
    <property type="evidence" value="ECO:0007669"/>
    <property type="project" value="UniProtKB-SubCell"/>
</dbReference>
<dbReference type="GO" id="GO:0015095">
    <property type="term" value="F:magnesium ion transmembrane transporter activity"/>
    <property type="evidence" value="ECO:0007669"/>
    <property type="project" value="TreeGrafter"/>
</dbReference>
<reference evidence="9 10" key="1">
    <citation type="submission" date="2018-08" db="EMBL/GenBank/DDBJ databases">
        <title>Aphanomyces genome sequencing and annotation.</title>
        <authorList>
            <person name="Minardi D."/>
            <person name="Oidtmann B."/>
            <person name="Van Der Giezen M."/>
            <person name="Studholme D.J."/>
        </authorList>
    </citation>
    <scope>NUCLEOTIDE SEQUENCE [LARGE SCALE GENOMIC DNA]</scope>
    <source>
        <strain evidence="9 10">197901</strain>
    </source>
</reference>
<sequence length="211" mass="23901">MHGQCFRRHVSREDVFREIQDAASSSSGGDVSIPVLPFIARICNARAYGQSQGVHMRDIRQLDSAYSISDRPTILVRHQAILVNIDPIRAVILRHRCIVFPGMPSDVATHLEATFVANMAESPDAPFEFTYASVLSTVATWYANQVTYMQPEAMLVLQSIASVERPRDEFERLRLVQRRFHELQAQVQGIHSLLAALLDDDDDLHRLYLTK</sequence>
<accession>A0A397EGF2</accession>
<keyword evidence="3" id="KW-0812">Transmembrane</keyword>
<evidence type="ECO:0000256" key="6">
    <source>
        <dbReference type="ARBA" id="ARBA00022989"/>
    </source>
</evidence>
<comment type="caution">
    <text evidence="9">The sequence shown here is derived from an EMBL/GenBank/DDBJ whole genome shotgun (WGS) entry which is preliminary data.</text>
</comment>
<dbReference type="Pfam" id="PF22099">
    <property type="entry name" value="MRS2-like"/>
    <property type="match status" value="1"/>
</dbReference>
<dbReference type="InterPro" id="IPR039204">
    <property type="entry name" value="MRS2-like"/>
</dbReference>
<dbReference type="PANTHER" id="PTHR13890:SF0">
    <property type="entry name" value="MAGNESIUM TRANSPORTER MRS2 HOMOLOG, MITOCHONDRIAL"/>
    <property type="match status" value="1"/>
</dbReference>
<keyword evidence="2" id="KW-0813">Transport</keyword>
<comment type="subcellular location">
    <subcellularLocation>
        <location evidence="1">Membrane</location>
        <topology evidence="1">Multi-pass membrane protein</topology>
    </subcellularLocation>
</comment>
<evidence type="ECO:0000256" key="7">
    <source>
        <dbReference type="ARBA" id="ARBA00023065"/>
    </source>
</evidence>
<keyword evidence="4" id="KW-0460">Magnesium</keyword>
<dbReference type="Gene3D" id="2.40.128.330">
    <property type="match status" value="1"/>
</dbReference>
<dbReference type="Gene3D" id="1.20.58.340">
    <property type="entry name" value="Magnesium transport protein CorA, transmembrane region"/>
    <property type="match status" value="1"/>
</dbReference>
<dbReference type="EMBL" id="QUTE01023769">
    <property type="protein sequence ID" value="RHY79686.1"/>
    <property type="molecule type" value="Genomic_DNA"/>
</dbReference>
<dbReference type="Proteomes" id="UP000266196">
    <property type="component" value="Unassembled WGS sequence"/>
</dbReference>
<feature type="non-terminal residue" evidence="9">
    <location>
        <position position="211"/>
    </location>
</feature>
<evidence type="ECO:0000256" key="4">
    <source>
        <dbReference type="ARBA" id="ARBA00022842"/>
    </source>
</evidence>
<evidence type="ECO:0000256" key="5">
    <source>
        <dbReference type="ARBA" id="ARBA00022946"/>
    </source>
</evidence>